<protein>
    <submittedName>
        <fullName evidence="1">Uncharacterized protein</fullName>
    </submittedName>
</protein>
<organism evidence="1 2">
    <name type="scientific">Deinococcus arcticus</name>
    <dbReference type="NCBI Taxonomy" id="2136176"/>
    <lineage>
        <taxon>Bacteria</taxon>
        <taxon>Thermotogati</taxon>
        <taxon>Deinococcota</taxon>
        <taxon>Deinococci</taxon>
        <taxon>Deinococcales</taxon>
        <taxon>Deinococcaceae</taxon>
        <taxon>Deinococcus</taxon>
    </lineage>
</organism>
<dbReference type="Proteomes" id="UP000240317">
    <property type="component" value="Unassembled WGS sequence"/>
</dbReference>
<proteinExistence type="predicted"/>
<reference evidence="1 2" key="1">
    <citation type="submission" date="2018-03" db="EMBL/GenBank/DDBJ databases">
        <title>Draft genome of Deinococcus sp. OD32.</title>
        <authorList>
            <person name="Wang X.-P."/>
            <person name="Du Z.-J."/>
        </authorList>
    </citation>
    <scope>NUCLEOTIDE SEQUENCE [LARGE SCALE GENOMIC DNA]</scope>
    <source>
        <strain evidence="1 2">OD32</strain>
    </source>
</reference>
<accession>A0A2T3WAL4</accession>
<dbReference type="AlphaFoldDB" id="A0A2T3WAL4"/>
<name>A0A2T3WAL4_9DEIO</name>
<keyword evidence="2" id="KW-1185">Reference proteome</keyword>
<dbReference type="EMBL" id="PYSV01000004">
    <property type="protein sequence ID" value="PTA68872.1"/>
    <property type="molecule type" value="Genomic_DNA"/>
</dbReference>
<sequence>MQKTGLYALAGITLFALVFAFVPTGRSEAGTGVTLSGVELRLYPSRDPDAVWRFKATQVASEPLQSRTVLSGLSGGQRVVKEKDARNRYTGRTVLDARLSAPDLTIDGQDNMTTRQARITLVKECADIDLTGHDQTPVRIEGGRGFYAPVAKVRSPFLNGDYQKLQMSFDFNIEDVDDKNSVTFSYLDTTERCVNGQRVKA</sequence>
<gene>
    <name evidence="1" type="ORF">C8263_05190</name>
</gene>
<comment type="caution">
    <text evidence="1">The sequence shown here is derived from an EMBL/GenBank/DDBJ whole genome shotgun (WGS) entry which is preliminary data.</text>
</comment>
<evidence type="ECO:0000313" key="2">
    <source>
        <dbReference type="Proteomes" id="UP000240317"/>
    </source>
</evidence>
<dbReference type="RefSeq" id="WP_107137069.1">
    <property type="nucleotide sequence ID" value="NZ_PYSV01000004.1"/>
</dbReference>
<dbReference type="OrthoDB" id="65878at2"/>
<evidence type="ECO:0000313" key="1">
    <source>
        <dbReference type="EMBL" id="PTA68872.1"/>
    </source>
</evidence>